<organism evidence="9 10">
    <name type="scientific">Persicobacter diffluens</name>
    <dbReference type="NCBI Taxonomy" id="981"/>
    <lineage>
        <taxon>Bacteria</taxon>
        <taxon>Pseudomonadati</taxon>
        <taxon>Bacteroidota</taxon>
        <taxon>Cytophagia</taxon>
        <taxon>Cytophagales</taxon>
        <taxon>Persicobacteraceae</taxon>
        <taxon>Persicobacter</taxon>
    </lineage>
</organism>
<evidence type="ECO:0000313" key="10">
    <source>
        <dbReference type="Proteomes" id="UP001310022"/>
    </source>
</evidence>
<evidence type="ECO:0000313" key="9">
    <source>
        <dbReference type="EMBL" id="GJM61489.1"/>
    </source>
</evidence>
<comment type="caution">
    <text evidence="9">The sequence shown here is derived from an EMBL/GenBank/DDBJ whole genome shotgun (WGS) entry which is preliminary data.</text>
</comment>
<dbReference type="Proteomes" id="UP001310022">
    <property type="component" value="Unassembled WGS sequence"/>
</dbReference>
<keyword evidence="6 8" id="KW-1133">Transmembrane helix</keyword>
<dbReference type="InterPro" id="IPR019127">
    <property type="entry name" value="Exosortase"/>
</dbReference>
<dbReference type="EMBL" id="BQKE01000001">
    <property type="protein sequence ID" value="GJM61489.1"/>
    <property type="molecule type" value="Genomic_DNA"/>
</dbReference>
<evidence type="ECO:0000256" key="5">
    <source>
        <dbReference type="ARBA" id="ARBA00022801"/>
    </source>
</evidence>
<keyword evidence="4 8" id="KW-0812">Transmembrane</keyword>
<feature type="transmembrane region" description="Helical" evidence="8">
    <location>
        <begin position="154"/>
        <end position="172"/>
    </location>
</feature>
<comment type="subcellular location">
    <subcellularLocation>
        <location evidence="1">Cell membrane</location>
        <topology evidence="1">Multi-pass membrane protein</topology>
    </subcellularLocation>
</comment>
<evidence type="ECO:0000256" key="2">
    <source>
        <dbReference type="ARBA" id="ARBA00022475"/>
    </source>
</evidence>
<evidence type="ECO:0000256" key="7">
    <source>
        <dbReference type="ARBA" id="ARBA00023136"/>
    </source>
</evidence>
<dbReference type="GO" id="GO:0005886">
    <property type="term" value="C:plasma membrane"/>
    <property type="evidence" value="ECO:0007669"/>
    <property type="project" value="UniProtKB-SubCell"/>
</dbReference>
<dbReference type="AlphaFoldDB" id="A0AAN4VYB5"/>
<accession>A0AAN4VYB5</accession>
<name>A0AAN4VYB5_9BACT</name>
<keyword evidence="5" id="KW-0378">Hydrolase</keyword>
<evidence type="ECO:0000256" key="1">
    <source>
        <dbReference type="ARBA" id="ARBA00004651"/>
    </source>
</evidence>
<keyword evidence="2" id="KW-1003">Cell membrane</keyword>
<reference evidence="9 10" key="1">
    <citation type="submission" date="2021-12" db="EMBL/GenBank/DDBJ databases">
        <title>Genome sequencing of bacteria with rrn-lacking chromosome and rrn-plasmid.</title>
        <authorList>
            <person name="Anda M."/>
            <person name="Iwasaki W."/>
        </authorList>
    </citation>
    <scope>NUCLEOTIDE SEQUENCE [LARGE SCALE GENOMIC DNA]</scope>
    <source>
        <strain evidence="9 10">NBRC 15940</strain>
    </source>
</reference>
<sequence>MKTAYLHLYQENKTAIHFVLKGAGLYAIWQMIYYGLLTPYGNLDPWLTAMVADHSTEIINNFFDTMPFMCISDGANGKVVCIDDKVFIQIAHSCNGQVLYPIYAGFLILLPGKNWKKLILILGGTAVIYFSNIGRVISLLHIQLYYPQYLDISHHYIFTILVYSVIFILWLMGMKWLKLNKT</sequence>
<dbReference type="GO" id="GO:0008233">
    <property type="term" value="F:peptidase activity"/>
    <property type="evidence" value="ECO:0007669"/>
    <property type="project" value="UniProtKB-KW"/>
</dbReference>
<protein>
    <recommendedName>
        <fullName evidence="11">Exosortase family protein XrtF</fullName>
    </recommendedName>
</protein>
<dbReference type="RefSeq" id="WP_338237026.1">
    <property type="nucleotide sequence ID" value="NZ_BQKE01000001.1"/>
</dbReference>
<evidence type="ECO:0000256" key="6">
    <source>
        <dbReference type="ARBA" id="ARBA00022989"/>
    </source>
</evidence>
<keyword evidence="7 8" id="KW-0472">Membrane</keyword>
<proteinExistence type="predicted"/>
<evidence type="ECO:0000256" key="4">
    <source>
        <dbReference type="ARBA" id="ARBA00022692"/>
    </source>
</evidence>
<evidence type="ECO:0000256" key="3">
    <source>
        <dbReference type="ARBA" id="ARBA00022670"/>
    </source>
</evidence>
<dbReference type="InterPro" id="IPR026392">
    <property type="entry name" value="Exo/Archaeosortase_dom"/>
</dbReference>
<evidence type="ECO:0008006" key="11">
    <source>
        <dbReference type="Google" id="ProtNLM"/>
    </source>
</evidence>
<dbReference type="SUPFAM" id="SSF50729">
    <property type="entry name" value="PH domain-like"/>
    <property type="match status" value="1"/>
</dbReference>
<keyword evidence="10" id="KW-1185">Reference proteome</keyword>
<keyword evidence="3" id="KW-0645">Protease</keyword>
<dbReference type="GO" id="GO:0006508">
    <property type="term" value="P:proteolysis"/>
    <property type="evidence" value="ECO:0007669"/>
    <property type="project" value="UniProtKB-KW"/>
</dbReference>
<gene>
    <name evidence="9" type="ORF">PEDI_20410</name>
</gene>
<evidence type="ECO:0000256" key="8">
    <source>
        <dbReference type="SAM" id="Phobius"/>
    </source>
</evidence>
<feature type="transmembrane region" description="Helical" evidence="8">
    <location>
        <begin position="118"/>
        <end position="142"/>
    </location>
</feature>
<dbReference type="Pfam" id="PF09721">
    <property type="entry name" value="Exosortase_EpsH"/>
    <property type="match status" value="1"/>
</dbReference>
<dbReference type="NCBIfam" id="TIGR04178">
    <property type="entry name" value="exo_archaeo"/>
    <property type="match status" value="1"/>
</dbReference>